<dbReference type="GO" id="GO:1904680">
    <property type="term" value="F:peptide transmembrane transporter activity"/>
    <property type="evidence" value="ECO:0007669"/>
    <property type="project" value="TreeGrafter"/>
</dbReference>
<comment type="caution">
    <text evidence="7">The sequence shown here is derived from an EMBL/GenBank/DDBJ whole genome shotgun (WGS) entry which is preliminary data.</text>
</comment>
<dbReference type="PANTHER" id="PTHR30290">
    <property type="entry name" value="PERIPLASMIC BINDING COMPONENT OF ABC TRANSPORTER"/>
    <property type="match status" value="1"/>
</dbReference>
<dbReference type="InterPro" id="IPR039424">
    <property type="entry name" value="SBP_5"/>
</dbReference>
<dbReference type="SUPFAM" id="SSF53850">
    <property type="entry name" value="Periplasmic binding protein-like II"/>
    <property type="match status" value="1"/>
</dbReference>
<dbReference type="PANTHER" id="PTHR30290:SF10">
    <property type="entry name" value="PERIPLASMIC OLIGOPEPTIDE-BINDING PROTEIN-RELATED"/>
    <property type="match status" value="1"/>
</dbReference>
<name>A0A6B3SLS4_9BURK</name>
<organism evidence="7 8">
    <name type="scientific">Noviherbaspirillum galbum</name>
    <dbReference type="NCBI Taxonomy" id="2709383"/>
    <lineage>
        <taxon>Bacteria</taxon>
        <taxon>Pseudomonadati</taxon>
        <taxon>Pseudomonadota</taxon>
        <taxon>Betaproteobacteria</taxon>
        <taxon>Burkholderiales</taxon>
        <taxon>Oxalobacteraceae</taxon>
        <taxon>Noviherbaspirillum</taxon>
    </lineage>
</organism>
<proteinExistence type="inferred from homology"/>
<feature type="chain" id="PRO_5025374885" evidence="5">
    <location>
        <begin position="25"/>
        <end position="589"/>
    </location>
</feature>
<evidence type="ECO:0000256" key="2">
    <source>
        <dbReference type="ARBA" id="ARBA00005695"/>
    </source>
</evidence>
<dbReference type="CDD" id="cd08505">
    <property type="entry name" value="PBP2_NikA_DppA_OppA_like_18"/>
    <property type="match status" value="1"/>
</dbReference>
<dbReference type="RefSeq" id="WP_163963150.1">
    <property type="nucleotide sequence ID" value="NZ_JAAIVB010000037.1"/>
</dbReference>
<dbReference type="Proteomes" id="UP000482155">
    <property type="component" value="Unassembled WGS sequence"/>
</dbReference>
<dbReference type="GO" id="GO:0015833">
    <property type="term" value="P:peptide transport"/>
    <property type="evidence" value="ECO:0007669"/>
    <property type="project" value="TreeGrafter"/>
</dbReference>
<sequence length="589" mass="66190">MWKRLRGALLAVLLLADVAQAVGAADPSKVVRMPFPAPDDGFDMVRSLNQYSGWLAEAIFEPLLTYDYLARPVKLVPNTAAGMPEVSEGGRVYTFRLKKGIRFTPDPAFKGAPRELTAQDYAYSFKRLLDPANRSPVASFLDGKLAGMDKLVEQARKGAKFDYDAPVAGLQTPDPYTLRVELTAPDYNFLYLAANVALGAVAREAIEAYGEQSRQHPVGTGPFMLKEYVPRSRILLVANPGYRGMSWNFEPGSDPLDQQLVADMKGKTMPRVGQVEVLIIEEEQARWLAFQGKQIDLDWLPQIAAPSVLNGDRLAPQFASQGLQLQRFIEPAVTYTSFNMKDPVVGGYTKEKLALRRAIAMAYKNADEIRLMRNGQAVEAEMIIPPGIVGHDPDYRRLEKYDVAAANKLLDRFGYRKGADGYRMTPDGKPILLRISREAAVIYQEQAELWKRGLDQIGIRAEYPVSNFADNQKAAIECRLMMWGSAWNADYPDGENFLQLLYGPNARQGNNACYESPAYDALYKKAIALPPGAERNRLYAQMNRQAEVDSPWVIHTWRIRNWVARPWVKGFKKHPILNAPWLYLDVEKH</sequence>
<evidence type="ECO:0000256" key="5">
    <source>
        <dbReference type="SAM" id="SignalP"/>
    </source>
</evidence>
<dbReference type="Gene3D" id="3.40.190.10">
    <property type="entry name" value="Periplasmic binding protein-like II"/>
    <property type="match status" value="1"/>
</dbReference>
<protein>
    <submittedName>
        <fullName evidence="7">ABC transporter substrate-binding protein</fullName>
    </submittedName>
</protein>
<keyword evidence="3" id="KW-0813">Transport</keyword>
<reference evidence="7 8" key="1">
    <citation type="submission" date="2020-02" db="EMBL/GenBank/DDBJ databases">
        <authorList>
            <person name="Kim M.K."/>
        </authorList>
    </citation>
    <scope>NUCLEOTIDE SEQUENCE [LARGE SCALE GENOMIC DNA]</scope>
    <source>
        <strain evidence="7 8">17J57-3</strain>
    </source>
</reference>
<evidence type="ECO:0000256" key="3">
    <source>
        <dbReference type="ARBA" id="ARBA00022448"/>
    </source>
</evidence>
<gene>
    <name evidence="7" type="ORF">G3574_11455</name>
</gene>
<evidence type="ECO:0000259" key="6">
    <source>
        <dbReference type="Pfam" id="PF00496"/>
    </source>
</evidence>
<feature type="domain" description="Solute-binding protein family 5" evidence="6">
    <location>
        <begin position="74"/>
        <end position="506"/>
    </location>
</feature>
<dbReference type="GO" id="GO:0030288">
    <property type="term" value="C:outer membrane-bounded periplasmic space"/>
    <property type="evidence" value="ECO:0007669"/>
    <property type="project" value="UniProtKB-ARBA"/>
</dbReference>
<accession>A0A6B3SLS4</accession>
<evidence type="ECO:0000313" key="8">
    <source>
        <dbReference type="Proteomes" id="UP000482155"/>
    </source>
</evidence>
<keyword evidence="4 5" id="KW-0732">Signal</keyword>
<dbReference type="InterPro" id="IPR000914">
    <property type="entry name" value="SBP_5_dom"/>
</dbReference>
<dbReference type="Gene3D" id="3.90.76.10">
    <property type="entry name" value="Dipeptide-binding Protein, Domain 1"/>
    <property type="match status" value="1"/>
</dbReference>
<feature type="signal peptide" evidence="5">
    <location>
        <begin position="1"/>
        <end position="24"/>
    </location>
</feature>
<dbReference type="AlphaFoldDB" id="A0A6B3SLS4"/>
<evidence type="ECO:0000313" key="7">
    <source>
        <dbReference type="EMBL" id="NEX61697.1"/>
    </source>
</evidence>
<dbReference type="GO" id="GO:0043190">
    <property type="term" value="C:ATP-binding cassette (ABC) transporter complex"/>
    <property type="evidence" value="ECO:0007669"/>
    <property type="project" value="InterPro"/>
</dbReference>
<dbReference type="PIRSF" id="PIRSF002741">
    <property type="entry name" value="MppA"/>
    <property type="match status" value="1"/>
</dbReference>
<dbReference type="EMBL" id="JAAIVB010000037">
    <property type="protein sequence ID" value="NEX61697.1"/>
    <property type="molecule type" value="Genomic_DNA"/>
</dbReference>
<keyword evidence="8" id="KW-1185">Reference proteome</keyword>
<comment type="subcellular location">
    <subcellularLocation>
        <location evidence="1">Cell envelope</location>
    </subcellularLocation>
</comment>
<evidence type="ECO:0000256" key="1">
    <source>
        <dbReference type="ARBA" id="ARBA00004196"/>
    </source>
</evidence>
<dbReference type="Pfam" id="PF00496">
    <property type="entry name" value="SBP_bac_5"/>
    <property type="match status" value="1"/>
</dbReference>
<dbReference type="Gene3D" id="3.10.105.10">
    <property type="entry name" value="Dipeptide-binding Protein, Domain 3"/>
    <property type="match status" value="1"/>
</dbReference>
<evidence type="ECO:0000256" key="4">
    <source>
        <dbReference type="ARBA" id="ARBA00022729"/>
    </source>
</evidence>
<dbReference type="InterPro" id="IPR030678">
    <property type="entry name" value="Peptide/Ni-bd"/>
</dbReference>
<comment type="similarity">
    <text evidence="2">Belongs to the bacterial solute-binding protein 5 family.</text>
</comment>